<feature type="compositionally biased region" description="Basic and acidic residues" evidence="1">
    <location>
        <begin position="1"/>
        <end position="23"/>
    </location>
</feature>
<reference evidence="3" key="2">
    <citation type="submission" date="2002-07" db="EMBL/GenBank/DDBJ databases">
        <title>Oryza sativa nipponbare(GA3) genomic DNA, chromosome 2, BAC clone:OSJNBa0010K08.</title>
        <authorList>
            <person name="Sasaki T."/>
            <person name="Matsumoto T."/>
            <person name="Katayose Y."/>
        </authorList>
    </citation>
    <scope>NUCLEOTIDE SEQUENCE</scope>
</reference>
<evidence type="ECO:0000256" key="1">
    <source>
        <dbReference type="SAM" id="MobiDB-lite"/>
    </source>
</evidence>
<dbReference type="AlphaFoldDB" id="Q6K4U0"/>
<dbReference type="EMBL" id="AP005310">
    <property type="protein sequence ID" value="BAD23253.1"/>
    <property type="molecule type" value="Genomic_DNA"/>
</dbReference>
<feature type="region of interest" description="Disordered" evidence="1">
    <location>
        <begin position="46"/>
        <end position="194"/>
    </location>
</feature>
<organism evidence="3 4">
    <name type="scientific">Oryza sativa subsp. japonica</name>
    <name type="common">Rice</name>
    <dbReference type="NCBI Taxonomy" id="39947"/>
    <lineage>
        <taxon>Eukaryota</taxon>
        <taxon>Viridiplantae</taxon>
        <taxon>Streptophyta</taxon>
        <taxon>Embryophyta</taxon>
        <taxon>Tracheophyta</taxon>
        <taxon>Spermatophyta</taxon>
        <taxon>Magnoliopsida</taxon>
        <taxon>Liliopsida</taxon>
        <taxon>Poales</taxon>
        <taxon>Poaceae</taxon>
        <taxon>BOP clade</taxon>
        <taxon>Oryzoideae</taxon>
        <taxon>Oryzeae</taxon>
        <taxon>Oryzinae</taxon>
        <taxon>Oryza</taxon>
        <taxon>Oryza sativa</taxon>
    </lineage>
</organism>
<reference evidence="4" key="4">
    <citation type="journal article" date="2008" name="Nucleic Acids Res.">
        <title>The rice annotation project database (RAP-DB): 2008 update.</title>
        <authorList>
            <consortium name="The rice annotation project (RAP)"/>
        </authorList>
    </citation>
    <scope>GENOME REANNOTATION</scope>
    <source>
        <strain evidence="4">cv. Nipponbare</strain>
    </source>
</reference>
<name>Q6K4U0_ORYSJ</name>
<evidence type="ECO:0000313" key="2">
    <source>
        <dbReference type="EMBL" id="BAD23253.1"/>
    </source>
</evidence>
<accession>Q6K4U0</accession>
<proteinExistence type="predicted"/>
<reference evidence="4" key="3">
    <citation type="journal article" date="2005" name="Nature">
        <title>The map-based sequence of the rice genome.</title>
        <authorList>
            <consortium name="International rice genome sequencing project (IRGSP)"/>
            <person name="Matsumoto T."/>
            <person name="Wu J."/>
            <person name="Kanamori H."/>
            <person name="Katayose Y."/>
            <person name="Fujisawa M."/>
            <person name="Namiki N."/>
            <person name="Mizuno H."/>
            <person name="Yamamoto K."/>
            <person name="Antonio B.A."/>
            <person name="Baba T."/>
            <person name="Sakata K."/>
            <person name="Nagamura Y."/>
            <person name="Aoki H."/>
            <person name="Arikawa K."/>
            <person name="Arita K."/>
            <person name="Bito T."/>
            <person name="Chiden Y."/>
            <person name="Fujitsuka N."/>
            <person name="Fukunaka R."/>
            <person name="Hamada M."/>
            <person name="Harada C."/>
            <person name="Hayashi A."/>
            <person name="Hijishita S."/>
            <person name="Honda M."/>
            <person name="Hosokawa S."/>
            <person name="Ichikawa Y."/>
            <person name="Idonuma A."/>
            <person name="Iijima M."/>
            <person name="Ikeda M."/>
            <person name="Ikeno M."/>
            <person name="Ito K."/>
            <person name="Ito S."/>
            <person name="Ito T."/>
            <person name="Ito Y."/>
            <person name="Ito Y."/>
            <person name="Iwabuchi A."/>
            <person name="Kamiya K."/>
            <person name="Karasawa W."/>
            <person name="Kurita K."/>
            <person name="Katagiri S."/>
            <person name="Kikuta A."/>
            <person name="Kobayashi H."/>
            <person name="Kobayashi N."/>
            <person name="Machita K."/>
            <person name="Maehara T."/>
            <person name="Masukawa M."/>
            <person name="Mizubayashi T."/>
            <person name="Mukai Y."/>
            <person name="Nagasaki H."/>
            <person name="Nagata Y."/>
            <person name="Naito S."/>
            <person name="Nakashima M."/>
            <person name="Nakama Y."/>
            <person name="Nakamichi Y."/>
            <person name="Nakamura M."/>
            <person name="Meguro A."/>
            <person name="Negishi M."/>
            <person name="Ohta I."/>
            <person name="Ohta T."/>
            <person name="Okamoto M."/>
            <person name="Ono N."/>
            <person name="Saji S."/>
            <person name="Sakaguchi M."/>
            <person name="Sakai K."/>
            <person name="Shibata M."/>
            <person name="Shimokawa T."/>
            <person name="Song J."/>
            <person name="Takazaki Y."/>
            <person name="Terasawa K."/>
            <person name="Tsugane M."/>
            <person name="Tsuji K."/>
            <person name="Ueda S."/>
            <person name="Waki K."/>
            <person name="Yamagata H."/>
            <person name="Yamamoto M."/>
            <person name="Yamamoto S."/>
            <person name="Yamane H."/>
            <person name="Yoshiki S."/>
            <person name="Yoshihara R."/>
            <person name="Yukawa K."/>
            <person name="Zhong H."/>
            <person name="Yano M."/>
            <person name="Yuan Q."/>
            <person name="Ouyang S."/>
            <person name="Liu J."/>
            <person name="Jones K.M."/>
            <person name="Gansberger K."/>
            <person name="Moffat K."/>
            <person name="Hill J."/>
            <person name="Bera J."/>
            <person name="Fadrosh D."/>
            <person name="Jin S."/>
            <person name="Johri S."/>
            <person name="Kim M."/>
            <person name="Overton L."/>
            <person name="Reardon M."/>
            <person name="Tsitrin T."/>
            <person name="Vuong H."/>
            <person name="Weaver B."/>
            <person name="Ciecko A."/>
            <person name="Tallon L."/>
            <person name="Jackson J."/>
            <person name="Pai G."/>
            <person name="Aken S.V."/>
            <person name="Utterback T."/>
            <person name="Reidmuller S."/>
            <person name="Feldblyum T."/>
            <person name="Hsiao J."/>
            <person name="Zismann V."/>
            <person name="Iobst S."/>
            <person name="de Vazeille A.R."/>
            <person name="Buell C.R."/>
            <person name="Ying K."/>
            <person name="Li Y."/>
            <person name="Lu T."/>
            <person name="Huang Y."/>
            <person name="Zhao Q."/>
            <person name="Feng Q."/>
            <person name="Zhang L."/>
            <person name="Zhu J."/>
            <person name="Weng Q."/>
            <person name="Mu J."/>
            <person name="Lu Y."/>
            <person name="Fan D."/>
            <person name="Liu Y."/>
            <person name="Guan J."/>
            <person name="Zhang Y."/>
            <person name="Yu S."/>
            <person name="Liu X."/>
            <person name="Zhang Y."/>
            <person name="Hong G."/>
            <person name="Han B."/>
            <person name="Choisne N."/>
            <person name="Demange N."/>
            <person name="Orjeda G."/>
            <person name="Samain S."/>
            <person name="Cattolico L."/>
            <person name="Pelletier E."/>
            <person name="Couloux A."/>
            <person name="Segurens B."/>
            <person name="Wincker P."/>
            <person name="D'Hont A."/>
            <person name="Scarpelli C."/>
            <person name="Weissenbach J."/>
            <person name="Salanoubat M."/>
            <person name="Quetier F."/>
            <person name="Yu Y."/>
            <person name="Kim H.R."/>
            <person name="Rambo T."/>
            <person name="Currie J."/>
            <person name="Collura K."/>
            <person name="Luo M."/>
            <person name="Yang T."/>
            <person name="Ammiraju J.S.S."/>
            <person name="Engler F."/>
            <person name="Soderlund C."/>
            <person name="Wing R.A."/>
            <person name="Palmer L.E."/>
            <person name="de la Bastide M."/>
            <person name="Spiegel L."/>
            <person name="Nascimento L."/>
            <person name="Zutavern T."/>
            <person name="O'Shaughnessy A."/>
            <person name="Dike S."/>
            <person name="Dedhia N."/>
            <person name="Preston R."/>
            <person name="Balija V."/>
            <person name="McCombie W.R."/>
            <person name="Chow T."/>
            <person name="Chen H."/>
            <person name="Chung M."/>
            <person name="Chen C."/>
            <person name="Shaw J."/>
            <person name="Wu H."/>
            <person name="Hsiao K."/>
            <person name="Chao Y."/>
            <person name="Chu M."/>
            <person name="Cheng C."/>
            <person name="Hour A."/>
            <person name="Lee P."/>
            <person name="Lin S."/>
            <person name="Lin Y."/>
            <person name="Liou J."/>
            <person name="Liu S."/>
            <person name="Hsing Y."/>
            <person name="Raghuvanshi S."/>
            <person name="Mohanty A."/>
            <person name="Bharti A.K."/>
            <person name="Gaur A."/>
            <person name="Gupta V."/>
            <person name="Kumar D."/>
            <person name="Ravi V."/>
            <person name="Vij S."/>
            <person name="Kapur A."/>
            <person name="Khurana P."/>
            <person name="Khurana P."/>
            <person name="Khurana J.P."/>
            <person name="Tyagi A.K."/>
            <person name="Gaikwad K."/>
            <person name="Singh A."/>
            <person name="Dalal V."/>
            <person name="Srivastava S."/>
            <person name="Dixit A."/>
            <person name="Pal A.K."/>
            <person name="Ghazi I.A."/>
            <person name="Yadav M."/>
            <person name="Pandit A."/>
            <person name="Bhargava A."/>
            <person name="Sureshbabu K."/>
            <person name="Batra K."/>
            <person name="Sharma T.R."/>
            <person name="Mohapatra T."/>
            <person name="Singh N.K."/>
            <person name="Messing J."/>
            <person name="Nelson A.B."/>
            <person name="Fuks G."/>
            <person name="Kavchok S."/>
            <person name="Keizer G."/>
            <person name="Linton E."/>
            <person name="Llaca V."/>
            <person name="Song R."/>
            <person name="Tanyolac B."/>
            <person name="Young S."/>
            <person name="Ho-Il K."/>
            <person name="Hahn J.H."/>
            <person name="Sangsakoo G."/>
            <person name="Vanavichit A."/>
            <person name="de Mattos Luiz.A.T."/>
            <person name="Zimmer P.D."/>
            <person name="Malone G."/>
            <person name="Dellagostin O."/>
            <person name="de Oliveira A.C."/>
            <person name="Bevan M."/>
            <person name="Bancroft I."/>
            <person name="Minx P."/>
            <person name="Cordum H."/>
            <person name="Wilson R."/>
            <person name="Cheng Z."/>
            <person name="Jin W."/>
            <person name="Jiang J."/>
            <person name="Leong S.A."/>
            <person name="Iwama H."/>
            <person name="Gojobori T."/>
            <person name="Itoh T."/>
            <person name="Niimura Y."/>
            <person name="Fujii Y."/>
            <person name="Habara T."/>
            <person name="Sakai H."/>
            <person name="Sato Y."/>
            <person name="Wilson G."/>
            <person name="Kumar K."/>
            <person name="McCouch S."/>
            <person name="Juretic N."/>
            <person name="Hoen D."/>
            <person name="Wright S."/>
            <person name="Bruskiewich R."/>
            <person name="Bureau T."/>
            <person name="Miyao A."/>
            <person name="Hirochika H."/>
            <person name="Nishikawa T."/>
            <person name="Kadowaki K."/>
            <person name="Sugiura M."/>
            <person name="Burr B."/>
            <person name="Sasaki T."/>
        </authorList>
    </citation>
    <scope>NUCLEOTIDE SEQUENCE [LARGE SCALE GENOMIC DNA]</scope>
    <source>
        <strain evidence="4">cv. Nipponbare</strain>
    </source>
</reference>
<evidence type="ECO:0000313" key="4">
    <source>
        <dbReference type="Proteomes" id="UP000000763"/>
    </source>
</evidence>
<evidence type="ECO:0000313" key="3">
    <source>
        <dbReference type="EMBL" id="BAD23347.1"/>
    </source>
</evidence>
<reference evidence="2" key="1">
    <citation type="submission" date="2002-05" db="EMBL/GenBank/DDBJ databases">
        <title>Oryza sativa nipponbare(GA3) genomic DNA, chromosome 2, PAC clone:P0477B05.</title>
        <authorList>
            <person name="Sasaki T."/>
            <person name="Matsumoto T."/>
            <person name="Katayose Y."/>
        </authorList>
    </citation>
    <scope>NUCLEOTIDE SEQUENCE</scope>
</reference>
<sequence length="227" mass="23574">MEDHVSPVSEAKAREMRGVKGDDGVGVGDDGVSSATELYCILSGGEQRAATAPSLRGDDAEPQGPRRAASCGGRRPQRAEAAGMVLHGAARRPAAAARRGGGRRRRAEAGGHGGRRRRAAAPRGGRRPRRAEAARGAARGGGRHRNRAETGGRVERRRRVAPPRGGGERRRLAGHAVAIEGRRSPCSSSVRAPPVPLPGCPCGDGAMEEFGCVGPTIGQPNRVAKFG</sequence>
<protein>
    <submittedName>
        <fullName evidence="3">Uncharacterized protein</fullName>
    </submittedName>
</protein>
<feature type="compositionally biased region" description="Basic residues" evidence="1">
    <location>
        <begin position="113"/>
        <end position="129"/>
    </location>
</feature>
<feature type="compositionally biased region" description="Low complexity" evidence="1">
    <location>
        <begin position="87"/>
        <end position="98"/>
    </location>
</feature>
<dbReference type="Proteomes" id="UP000000763">
    <property type="component" value="Chromosome 2"/>
</dbReference>
<feature type="region of interest" description="Disordered" evidence="1">
    <location>
        <begin position="1"/>
        <end position="31"/>
    </location>
</feature>
<gene>
    <name evidence="3" type="ORF">OSJNBa0010K08.37</name>
    <name evidence="2" type="ORF">P0477B05.5</name>
</gene>
<dbReference type="EMBL" id="AP005532">
    <property type="protein sequence ID" value="BAD23347.1"/>
    <property type="molecule type" value="Genomic_DNA"/>
</dbReference>